<evidence type="ECO:0000313" key="2">
    <source>
        <dbReference type="Proteomes" id="UP000688137"/>
    </source>
</evidence>
<dbReference type="EMBL" id="CAJJDM010000080">
    <property type="protein sequence ID" value="CAD8086798.1"/>
    <property type="molecule type" value="Genomic_DNA"/>
</dbReference>
<evidence type="ECO:0000313" key="1">
    <source>
        <dbReference type="EMBL" id="CAD8086798.1"/>
    </source>
</evidence>
<dbReference type="Pfam" id="PF07004">
    <property type="entry name" value="SHIPPO-rpt"/>
    <property type="match status" value="2"/>
</dbReference>
<proteinExistence type="predicted"/>
<reference evidence="1" key="1">
    <citation type="submission" date="2021-01" db="EMBL/GenBank/DDBJ databases">
        <authorList>
            <consortium name="Genoscope - CEA"/>
            <person name="William W."/>
        </authorList>
    </citation>
    <scope>NUCLEOTIDE SEQUENCE</scope>
</reference>
<dbReference type="Proteomes" id="UP000688137">
    <property type="component" value="Unassembled WGS sequence"/>
</dbReference>
<dbReference type="AlphaFoldDB" id="A0A8S1N1T3"/>
<comment type="caution">
    <text evidence="1">The sequence shown here is derived from an EMBL/GenBank/DDBJ whole genome shotgun (WGS) entry which is preliminary data.</text>
</comment>
<gene>
    <name evidence="1" type="ORF">PPRIM_AZ9-3.1.T0770102</name>
</gene>
<dbReference type="OMA" id="KPACTIG"/>
<protein>
    <submittedName>
        <fullName evidence="1">Uncharacterized protein</fullName>
    </submittedName>
</protein>
<organism evidence="1 2">
    <name type="scientific">Paramecium primaurelia</name>
    <dbReference type="NCBI Taxonomy" id="5886"/>
    <lineage>
        <taxon>Eukaryota</taxon>
        <taxon>Sar</taxon>
        <taxon>Alveolata</taxon>
        <taxon>Ciliophora</taxon>
        <taxon>Intramacronucleata</taxon>
        <taxon>Oligohymenophorea</taxon>
        <taxon>Peniculida</taxon>
        <taxon>Parameciidae</taxon>
        <taxon>Paramecium</taxon>
    </lineage>
</organism>
<sequence length="353" mass="39609">MSIRLQDMKLFLIKDNSQVKIELKQQDDILFNLVTQADRSPINILVPVIEGNQPITIKVNDYEAEILPDNLEMQSTYKLLLENGQLNQEPIQPGDTFALSFKVRSGNTNTQGATGNSAMNGSTLSTLQLTQLRHKLVEQGKGTSMYQSSSSLRHSIPEVSFSKAQRFDKNLTLRTEFNYSIPDTIGSQGRSTGFGYGNKFISPLYVQRNAEQNPPPDAYFNEEIKQPTQYRKTNWSQSERFKMSHTVQGPSPNSYEVTQLIGSNKPACTIGARIKPLATFQEKVPASNTYEIKTQIIEPSRFNKISLGYGNKSDFTNNEKTPGPGTYEQPSVFKNMSTSILNNGTLRTNVMRK</sequence>
<keyword evidence="2" id="KW-1185">Reference proteome</keyword>
<name>A0A8S1N1T3_PARPR</name>
<dbReference type="InterPro" id="IPR010736">
    <property type="entry name" value="SHIPPO-rpt"/>
</dbReference>
<accession>A0A8S1N1T3</accession>